<sequence>MRKAHHQKSRPRSSDLRQNHFIVVSFAAIVVLSVASVLKTFKMIARLPDLPLESRDIALEFVAAYNDSRNGSSQIESASVHLARPNEITAMKEPSKNSTPKYTTPALETGPKLNNSIYEEATAVVWITRYVDDCAADRLRHLIKTAGSTDNMGRRRDFWVLHHHDSFPANDARVVNSKRLLHSLGSLGLRVASQGNKPIDPFDCSNEAGSSKSSFLRLLVKYSYSYGWHLEDDTFYTGPWNDIFDLPAYGDADVVAKYEQRRHDWFKVEPCQIRVGEEDRTCEDIHPYQVLWLLLRASLPFAKALLSNVESGIASGHHEWIAAAACRAWNFRLETIPFEKLGTFQPGHWGEWMDTNLHKLARLEPMPHHLYHPVKCSAHSTPEELMYLREHLFTF</sequence>
<name>A0A7R9W373_9STRA</name>
<accession>A0A7R9W373</accession>
<keyword evidence="1" id="KW-1133">Transmembrane helix</keyword>
<organism evidence="2">
    <name type="scientific">Pseudictyota dubia</name>
    <dbReference type="NCBI Taxonomy" id="2749911"/>
    <lineage>
        <taxon>Eukaryota</taxon>
        <taxon>Sar</taxon>
        <taxon>Stramenopiles</taxon>
        <taxon>Ochrophyta</taxon>
        <taxon>Bacillariophyta</taxon>
        <taxon>Mediophyceae</taxon>
        <taxon>Biddulphiophycidae</taxon>
        <taxon>Eupodiscales</taxon>
        <taxon>Odontellaceae</taxon>
        <taxon>Pseudictyota</taxon>
    </lineage>
</organism>
<protein>
    <submittedName>
        <fullName evidence="2">Uncharacterized protein</fullName>
    </submittedName>
</protein>
<keyword evidence="1" id="KW-0812">Transmembrane</keyword>
<evidence type="ECO:0000256" key="1">
    <source>
        <dbReference type="SAM" id="Phobius"/>
    </source>
</evidence>
<gene>
    <name evidence="2" type="ORF">TDUB1175_LOCUS11707</name>
</gene>
<reference evidence="2" key="1">
    <citation type="submission" date="2021-01" db="EMBL/GenBank/DDBJ databases">
        <authorList>
            <person name="Corre E."/>
            <person name="Pelletier E."/>
            <person name="Niang G."/>
            <person name="Scheremetjew M."/>
            <person name="Finn R."/>
            <person name="Kale V."/>
            <person name="Holt S."/>
            <person name="Cochrane G."/>
            <person name="Meng A."/>
            <person name="Brown T."/>
            <person name="Cohen L."/>
        </authorList>
    </citation>
    <scope>NUCLEOTIDE SEQUENCE</scope>
    <source>
        <strain evidence="2">CCMP147</strain>
    </source>
</reference>
<dbReference type="EMBL" id="HBED01023549">
    <property type="protein sequence ID" value="CAD8312918.1"/>
    <property type="molecule type" value="Transcribed_RNA"/>
</dbReference>
<proteinExistence type="predicted"/>
<dbReference type="AlphaFoldDB" id="A0A7R9W373"/>
<evidence type="ECO:0000313" key="2">
    <source>
        <dbReference type="EMBL" id="CAD8312918.1"/>
    </source>
</evidence>
<feature type="transmembrane region" description="Helical" evidence="1">
    <location>
        <begin position="21"/>
        <end position="38"/>
    </location>
</feature>
<keyword evidence="1" id="KW-0472">Membrane</keyword>